<dbReference type="GO" id="GO:0009636">
    <property type="term" value="P:response to toxic substance"/>
    <property type="evidence" value="ECO:0007669"/>
    <property type="project" value="TreeGrafter"/>
</dbReference>
<dbReference type="GO" id="GO:0070005">
    <property type="term" value="F:cysteine-type aminopeptidase activity"/>
    <property type="evidence" value="ECO:0007669"/>
    <property type="project" value="InterPro"/>
</dbReference>
<organism evidence="6 7">
    <name type="scientific">Acidipropionibacterium virtanenii</name>
    <dbReference type="NCBI Taxonomy" id="2057246"/>
    <lineage>
        <taxon>Bacteria</taxon>
        <taxon>Bacillati</taxon>
        <taxon>Actinomycetota</taxon>
        <taxon>Actinomycetes</taxon>
        <taxon>Propionibacteriales</taxon>
        <taxon>Propionibacteriaceae</taxon>
        <taxon>Acidipropionibacterium</taxon>
    </lineage>
</organism>
<keyword evidence="7" id="KW-1185">Reference proteome</keyword>
<evidence type="ECO:0000256" key="1">
    <source>
        <dbReference type="ARBA" id="ARBA00022670"/>
    </source>
</evidence>
<dbReference type="Pfam" id="PF03051">
    <property type="entry name" value="Peptidase_C1_2"/>
    <property type="match status" value="1"/>
</dbReference>
<evidence type="ECO:0000256" key="2">
    <source>
        <dbReference type="ARBA" id="ARBA00022801"/>
    </source>
</evidence>
<dbReference type="PANTHER" id="PTHR10363:SF2">
    <property type="entry name" value="BLEOMYCIN HYDROLASE"/>
    <property type="match status" value="1"/>
</dbReference>
<keyword evidence="1 4" id="KW-0645">Protease</keyword>
<evidence type="ECO:0000313" key="7">
    <source>
        <dbReference type="Proteomes" id="UP000251995"/>
    </source>
</evidence>
<accession>A0A344UQ16</accession>
<dbReference type="AlphaFoldDB" id="A0A344UQ16"/>
<dbReference type="InterPro" id="IPR004134">
    <property type="entry name" value="Peptidase_C1B"/>
</dbReference>
<evidence type="ECO:0000313" key="6">
    <source>
        <dbReference type="EMBL" id="AXE37364.1"/>
    </source>
</evidence>
<name>A0A344UQ16_9ACTN</name>
<protein>
    <recommendedName>
        <fullName evidence="4">Aminopeptidase</fullName>
    </recommendedName>
</protein>
<comment type="similarity">
    <text evidence="4">Belongs to the peptidase C1 family.</text>
</comment>
<keyword evidence="2 4" id="KW-0378">Hydrolase</keyword>
<dbReference type="OrthoDB" id="1111399at2"/>
<dbReference type="KEGG" id="acij:JS278_00167"/>
<dbReference type="GO" id="GO:0005737">
    <property type="term" value="C:cytoplasm"/>
    <property type="evidence" value="ECO:0007669"/>
    <property type="project" value="TreeGrafter"/>
</dbReference>
<dbReference type="PIRSF" id="PIRSF005700">
    <property type="entry name" value="PepC"/>
    <property type="match status" value="1"/>
</dbReference>
<dbReference type="InterPro" id="IPR038765">
    <property type="entry name" value="Papain-like_cys_pep_sf"/>
</dbReference>
<dbReference type="GO" id="GO:0006508">
    <property type="term" value="P:proteolysis"/>
    <property type="evidence" value="ECO:0007669"/>
    <property type="project" value="UniProtKB-KW"/>
</dbReference>
<dbReference type="GO" id="GO:0043418">
    <property type="term" value="P:homocysteine catabolic process"/>
    <property type="evidence" value="ECO:0007669"/>
    <property type="project" value="TreeGrafter"/>
</dbReference>
<sequence>MTIQTRSVTSRAVDDDLLATLPTTDDPTLRLALNAVTHSGVDNSALDREKVTGTPKVMSNRLDDWSATSQQKSGRCWLFSSLNLLRSAARTDLGVKDFELSGNYAVFWDKFERANYFLNDIIATVSEPLDSRLIQFMLAEVLGDGGQWDMAVSIYAKHGVVPKEAMPETEPSTHTAQMNKQLQTLLRKAALDLREQAAAGASQEVLDAARRGILADVWRILVISLGNPPSSFEWEWIDDDKNFHRDGVLTPTEFYARHVGIDLSGYVCLVDDPRREHPKGRALTVEHLGNVVGGRQIRYINAPMDTIKRLAAETIVAGEPVWFGADVSQQSERDDGLLVGDLYDYSGLFGVDLSTTKEQRVNTGASAMNHAMLFTGVDVADGAPRRWRVENSWGEEPGDKGFFTMDDAWFTDYVFEVVVKVDSLPEELRAAVAEEPLALPAWDPMGTLAR</sequence>
<reference evidence="6 7" key="1">
    <citation type="submission" date="2017-12" db="EMBL/GenBank/DDBJ databases">
        <title>The whole genome sequence of the Acidipropionibacterium virtanenii sp. nov. type strain JS278.</title>
        <authorList>
            <person name="Laine P."/>
            <person name="Deptula P."/>
            <person name="Varmanen P."/>
            <person name="Auvinen P."/>
        </authorList>
    </citation>
    <scope>NUCLEOTIDE SEQUENCE [LARGE SCALE GENOMIC DNA]</scope>
    <source>
        <strain evidence="6 7">JS278</strain>
    </source>
</reference>
<dbReference type="Proteomes" id="UP000251995">
    <property type="component" value="Chromosome"/>
</dbReference>
<gene>
    <name evidence="6" type="primary">pepC</name>
    <name evidence="6" type="ORF">JS278_00167</name>
</gene>
<proteinExistence type="inferred from homology"/>
<feature type="active site" evidence="5">
    <location>
        <position position="76"/>
    </location>
</feature>
<dbReference type="Gene3D" id="3.90.70.10">
    <property type="entry name" value="Cysteine proteinases"/>
    <property type="match status" value="1"/>
</dbReference>
<dbReference type="RefSeq" id="WP_114043528.1">
    <property type="nucleotide sequence ID" value="NZ_CP025198.1"/>
</dbReference>
<evidence type="ECO:0000256" key="3">
    <source>
        <dbReference type="ARBA" id="ARBA00022807"/>
    </source>
</evidence>
<dbReference type="PROSITE" id="PS00139">
    <property type="entry name" value="THIOL_PROTEASE_CYS"/>
    <property type="match status" value="1"/>
</dbReference>
<feature type="active site" evidence="5">
    <location>
        <position position="391"/>
    </location>
</feature>
<keyword evidence="3 4" id="KW-0788">Thiol protease</keyword>
<dbReference type="SUPFAM" id="SSF54001">
    <property type="entry name" value="Cysteine proteinases"/>
    <property type="match status" value="1"/>
</dbReference>
<evidence type="ECO:0000256" key="4">
    <source>
        <dbReference type="PIRNR" id="PIRNR005700"/>
    </source>
</evidence>
<feature type="active site" evidence="5">
    <location>
        <position position="370"/>
    </location>
</feature>
<dbReference type="PANTHER" id="PTHR10363">
    <property type="entry name" value="BLEOMYCIN HYDROLASE"/>
    <property type="match status" value="1"/>
</dbReference>
<dbReference type="EMBL" id="CP025198">
    <property type="protein sequence ID" value="AXE37364.1"/>
    <property type="molecule type" value="Genomic_DNA"/>
</dbReference>
<keyword evidence="4 6" id="KW-0031">Aminopeptidase</keyword>
<dbReference type="CDD" id="cd00585">
    <property type="entry name" value="Peptidase_C1B"/>
    <property type="match status" value="1"/>
</dbReference>
<evidence type="ECO:0000256" key="5">
    <source>
        <dbReference type="PIRSR" id="PIRSR005700-1"/>
    </source>
</evidence>
<dbReference type="InterPro" id="IPR000169">
    <property type="entry name" value="Pept_cys_AS"/>
</dbReference>